<reference evidence="5 6" key="1">
    <citation type="submission" date="2017-06" db="EMBL/GenBank/DDBJ databases">
        <authorList>
            <person name="Kim H.J."/>
            <person name="Triplett B.A."/>
        </authorList>
    </citation>
    <scope>NUCLEOTIDE SEQUENCE [LARGE SCALE GENOMIC DNA]</scope>
    <source>
        <strain evidence="5 6">U15</strain>
    </source>
</reference>
<accession>A0A239M2M5</accession>
<organism evidence="5 6">
    <name type="scientific">Noviherbaspirillum humi</name>
    <dbReference type="NCBI Taxonomy" id="1688639"/>
    <lineage>
        <taxon>Bacteria</taxon>
        <taxon>Pseudomonadati</taxon>
        <taxon>Pseudomonadota</taxon>
        <taxon>Betaproteobacteria</taxon>
        <taxon>Burkholderiales</taxon>
        <taxon>Oxalobacteraceae</taxon>
        <taxon>Noviherbaspirillum</taxon>
    </lineage>
</organism>
<dbReference type="InterPro" id="IPR047264">
    <property type="entry name" value="Cupin_HpaA-like_N"/>
</dbReference>
<dbReference type="EMBL" id="FZOT01000030">
    <property type="protein sequence ID" value="SNT36840.1"/>
    <property type="molecule type" value="Genomic_DNA"/>
</dbReference>
<dbReference type="PANTHER" id="PTHR43280">
    <property type="entry name" value="ARAC-FAMILY TRANSCRIPTIONAL REGULATOR"/>
    <property type="match status" value="1"/>
</dbReference>
<evidence type="ECO:0000259" key="4">
    <source>
        <dbReference type="PROSITE" id="PS01124"/>
    </source>
</evidence>
<dbReference type="RefSeq" id="WP_176442631.1">
    <property type="nucleotide sequence ID" value="NZ_FZOT01000030.1"/>
</dbReference>
<dbReference type="AlphaFoldDB" id="A0A239M2M5"/>
<name>A0A239M2M5_9BURK</name>
<dbReference type="Proteomes" id="UP000198284">
    <property type="component" value="Unassembled WGS sequence"/>
</dbReference>
<keyword evidence="1" id="KW-0805">Transcription regulation</keyword>
<keyword evidence="3" id="KW-0804">Transcription</keyword>
<dbReference type="InterPro" id="IPR011051">
    <property type="entry name" value="RmlC_Cupin_sf"/>
</dbReference>
<dbReference type="Pfam" id="PF12833">
    <property type="entry name" value="HTH_18"/>
    <property type="match status" value="1"/>
</dbReference>
<dbReference type="GO" id="GO:0043565">
    <property type="term" value="F:sequence-specific DNA binding"/>
    <property type="evidence" value="ECO:0007669"/>
    <property type="project" value="InterPro"/>
</dbReference>
<dbReference type="SMART" id="SM00342">
    <property type="entry name" value="HTH_ARAC"/>
    <property type="match status" value="1"/>
</dbReference>
<gene>
    <name evidence="5" type="ORF">SAMN06265795_1303</name>
</gene>
<sequence length="297" mass="33910">MASGIVVPTYKLYGEDRPWPTPDLLHWESIAERSRLHNWQIKPHQHNGLFQMLFLQSGSATVCIDEREERMRAGQVALVPQMCIHGFRFEADALGSVLTLAYPLFSRLVQHADNPLATLTQVQLHTLDEKRERDYLSTAFEELGAEYRQQAPYRELLLENLLGGILLRLARHVTHQARDAPAEQRARRHFSRFSQLIEQHYAEHRPLSFFAAELGITAAHLNALCRQTVGRSPLELLHERVLLEAKRSLVYSAMTVSVISDRLGFSDPAYFTRFFRKQTGMSPKVFREQHGGIGGGD</sequence>
<dbReference type="GO" id="GO:0003700">
    <property type="term" value="F:DNA-binding transcription factor activity"/>
    <property type="evidence" value="ECO:0007669"/>
    <property type="project" value="InterPro"/>
</dbReference>
<evidence type="ECO:0000313" key="6">
    <source>
        <dbReference type="Proteomes" id="UP000198284"/>
    </source>
</evidence>
<keyword evidence="6" id="KW-1185">Reference proteome</keyword>
<dbReference type="Gene3D" id="2.60.120.10">
    <property type="entry name" value="Jelly Rolls"/>
    <property type="match status" value="1"/>
</dbReference>
<keyword evidence="2" id="KW-0238">DNA-binding</keyword>
<evidence type="ECO:0000313" key="5">
    <source>
        <dbReference type="EMBL" id="SNT36840.1"/>
    </source>
</evidence>
<dbReference type="PROSITE" id="PS01124">
    <property type="entry name" value="HTH_ARAC_FAMILY_2"/>
    <property type="match status" value="1"/>
</dbReference>
<protein>
    <submittedName>
        <fullName evidence="5">Transcriptional regulator, AraC family</fullName>
    </submittedName>
</protein>
<evidence type="ECO:0000256" key="3">
    <source>
        <dbReference type="ARBA" id="ARBA00023163"/>
    </source>
</evidence>
<evidence type="ECO:0000256" key="1">
    <source>
        <dbReference type="ARBA" id="ARBA00023015"/>
    </source>
</evidence>
<dbReference type="InterPro" id="IPR013096">
    <property type="entry name" value="Cupin_2"/>
</dbReference>
<dbReference type="Gene3D" id="1.10.10.60">
    <property type="entry name" value="Homeodomain-like"/>
    <property type="match status" value="1"/>
</dbReference>
<dbReference type="CDD" id="cd06999">
    <property type="entry name" value="cupin_HpaA-like_N"/>
    <property type="match status" value="1"/>
</dbReference>
<dbReference type="InterPro" id="IPR018060">
    <property type="entry name" value="HTH_AraC"/>
</dbReference>
<dbReference type="SUPFAM" id="SSF46689">
    <property type="entry name" value="Homeodomain-like"/>
    <property type="match status" value="1"/>
</dbReference>
<dbReference type="SUPFAM" id="SSF51182">
    <property type="entry name" value="RmlC-like cupins"/>
    <property type="match status" value="1"/>
</dbReference>
<dbReference type="PANTHER" id="PTHR43280:SF32">
    <property type="entry name" value="TRANSCRIPTIONAL REGULATORY PROTEIN"/>
    <property type="match status" value="1"/>
</dbReference>
<dbReference type="Pfam" id="PF07883">
    <property type="entry name" value="Cupin_2"/>
    <property type="match status" value="1"/>
</dbReference>
<dbReference type="InterPro" id="IPR020449">
    <property type="entry name" value="Tscrpt_reg_AraC-type_HTH"/>
</dbReference>
<dbReference type="InterPro" id="IPR014710">
    <property type="entry name" value="RmlC-like_jellyroll"/>
</dbReference>
<dbReference type="InterPro" id="IPR009057">
    <property type="entry name" value="Homeodomain-like_sf"/>
</dbReference>
<feature type="domain" description="HTH araC/xylS-type" evidence="4">
    <location>
        <begin position="191"/>
        <end position="289"/>
    </location>
</feature>
<evidence type="ECO:0000256" key="2">
    <source>
        <dbReference type="ARBA" id="ARBA00023125"/>
    </source>
</evidence>
<dbReference type="PRINTS" id="PR00032">
    <property type="entry name" value="HTHARAC"/>
</dbReference>
<proteinExistence type="predicted"/>